<gene>
    <name evidence="2" type="ORF">ACFQ27_10650</name>
</gene>
<evidence type="ECO:0008006" key="4">
    <source>
        <dbReference type="Google" id="ProtNLM"/>
    </source>
</evidence>
<evidence type="ECO:0000313" key="3">
    <source>
        <dbReference type="Proteomes" id="UP001597216"/>
    </source>
</evidence>
<dbReference type="RefSeq" id="WP_377353575.1">
    <property type="nucleotide sequence ID" value="NZ_JBHTLQ010000020.1"/>
</dbReference>
<feature type="region of interest" description="Disordered" evidence="1">
    <location>
        <begin position="1"/>
        <end position="20"/>
    </location>
</feature>
<sequence>MFEASVTTRGAPHWRTHRSSRPTANGWLRLLLTPVFALCLLGTCLSCGPLAHAGPPAADVGVEQTQGAGLQTSVQAPPVGGPDDVGAPITAPARTCGGCAGHMAPMPADMQVAETVARQPLRWRSEFALPPPPVEPDRLERPPRA</sequence>
<comment type="caution">
    <text evidence="2">The sequence shown here is derived from an EMBL/GenBank/DDBJ whole genome shotgun (WGS) entry which is preliminary data.</text>
</comment>
<feature type="compositionally biased region" description="Basic and acidic residues" evidence="1">
    <location>
        <begin position="135"/>
        <end position="145"/>
    </location>
</feature>
<accession>A0ABW3T248</accession>
<name>A0ABW3T248_9CAUL</name>
<evidence type="ECO:0000313" key="2">
    <source>
        <dbReference type="EMBL" id="MFD1191040.1"/>
    </source>
</evidence>
<protein>
    <recommendedName>
        <fullName evidence="4">DUF2946 domain-containing protein</fullName>
    </recommendedName>
</protein>
<proteinExistence type="predicted"/>
<reference evidence="3" key="1">
    <citation type="journal article" date="2019" name="Int. J. Syst. Evol. Microbiol.">
        <title>The Global Catalogue of Microorganisms (GCM) 10K type strain sequencing project: providing services to taxonomists for standard genome sequencing and annotation.</title>
        <authorList>
            <consortium name="The Broad Institute Genomics Platform"/>
            <consortium name="The Broad Institute Genome Sequencing Center for Infectious Disease"/>
            <person name="Wu L."/>
            <person name="Ma J."/>
        </authorList>
    </citation>
    <scope>NUCLEOTIDE SEQUENCE [LARGE SCALE GENOMIC DNA]</scope>
    <source>
        <strain evidence="3">CCUG 55074</strain>
    </source>
</reference>
<keyword evidence="3" id="KW-1185">Reference proteome</keyword>
<dbReference type="Proteomes" id="UP001597216">
    <property type="component" value="Unassembled WGS sequence"/>
</dbReference>
<evidence type="ECO:0000256" key="1">
    <source>
        <dbReference type="SAM" id="MobiDB-lite"/>
    </source>
</evidence>
<dbReference type="EMBL" id="JBHTLQ010000020">
    <property type="protein sequence ID" value="MFD1191040.1"/>
    <property type="molecule type" value="Genomic_DNA"/>
</dbReference>
<feature type="region of interest" description="Disordered" evidence="1">
    <location>
        <begin position="123"/>
        <end position="145"/>
    </location>
</feature>
<organism evidence="2 3">
    <name type="scientific">Phenylobacterium conjunctum</name>
    <dbReference type="NCBI Taxonomy" id="1298959"/>
    <lineage>
        <taxon>Bacteria</taxon>
        <taxon>Pseudomonadati</taxon>
        <taxon>Pseudomonadota</taxon>
        <taxon>Alphaproteobacteria</taxon>
        <taxon>Caulobacterales</taxon>
        <taxon>Caulobacteraceae</taxon>
        <taxon>Phenylobacterium</taxon>
    </lineage>
</organism>